<comment type="function">
    <text evidence="2 12">Catalyzes the synthesis of 5,6-dihydrouridine (D), a modified base found in the D-loop of most tRNAs, via the reduction of the C5-C6 double bond in target uridines.</text>
</comment>
<evidence type="ECO:0000256" key="14">
    <source>
        <dbReference type="PIRSR" id="PIRSR006621-2"/>
    </source>
</evidence>
<comment type="catalytic activity">
    <reaction evidence="11">
        <text>a 5,6-dihydrouridine in tRNA + NAD(+) = a uridine in tRNA + NADH + H(+)</text>
        <dbReference type="Rhea" id="RHEA:54452"/>
        <dbReference type="Rhea" id="RHEA-COMP:13339"/>
        <dbReference type="Rhea" id="RHEA-COMP:13887"/>
        <dbReference type="ChEBI" id="CHEBI:15378"/>
        <dbReference type="ChEBI" id="CHEBI:57540"/>
        <dbReference type="ChEBI" id="CHEBI:57945"/>
        <dbReference type="ChEBI" id="CHEBI:65315"/>
        <dbReference type="ChEBI" id="CHEBI:74443"/>
    </reaction>
</comment>
<keyword evidence="9 12" id="KW-0560">Oxidoreductase</keyword>
<evidence type="ECO:0000259" key="15">
    <source>
        <dbReference type="Pfam" id="PF01207"/>
    </source>
</evidence>
<gene>
    <name evidence="16" type="ORF">GGR04_002507</name>
</gene>
<evidence type="ECO:0000256" key="3">
    <source>
        <dbReference type="ARBA" id="ARBA00022555"/>
    </source>
</evidence>
<keyword evidence="17" id="KW-1185">Reference proteome</keyword>
<evidence type="ECO:0000313" key="16">
    <source>
        <dbReference type="EMBL" id="MBB3998659.1"/>
    </source>
</evidence>
<comment type="catalytic activity">
    <reaction evidence="10">
        <text>a 5,6-dihydrouridine in tRNA + NADP(+) = a uridine in tRNA + NADPH + H(+)</text>
        <dbReference type="Rhea" id="RHEA:23624"/>
        <dbReference type="Rhea" id="RHEA-COMP:13339"/>
        <dbReference type="Rhea" id="RHEA-COMP:13887"/>
        <dbReference type="ChEBI" id="CHEBI:15378"/>
        <dbReference type="ChEBI" id="CHEBI:57783"/>
        <dbReference type="ChEBI" id="CHEBI:58349"/>
        <dbReference type="ChEBI" id="CHEBI:65315"/>
        <dbReference type="ChEBI" id="CHEBI:74443"/>
    </reaction>
</comment>
<evidence type="ECO:0000313" key="17">
    <source>
        <dbReference type="Proteomes" id="UP000542776"/>
    </source>
</evidence>
<feature type="active site" description="Proton donor" evidence="13">
    <location>
        <position position="64"/>
    </location>
</feature>
<dbReference type="InterPro" id="IPR013785">
    <property type="entry name" value="Aldolase_TIM"/>
</dbReference>
<keyword evidence="3" id="KW-0820">tRNA-binding</keyword>
<dbReference type="PANTHER" id="PTHR45846">
    <property type="entry name" value="TRNA-DIHYDROURIDINE(47) SYNTHASE [NAD(P)(+)]-LIKE"/>
    <property type="match status" value="1"/>
</dbReference>
<dbReference type="Pfam" id="PF01207">
    <property type="entry name" value="Dus"/>
    <property type="match status" value="1"/>
</dbReference>
<dbReference type="GO" id="GO:0017150">
    <property type="term" value="F:tRNA dihydrouridine synthase activity"/>
    <property type="evidence" value="ECO:0007669"/>
    <property type="project" value="InterPro"/>
</dbReference>
<feature type="domain" description="DUS-like FMN-binding" evidence="15">
    <location>
        <begin position="1"/>
        <end position="253"/>
    </location>
</feature>
<evidence type="ECO:0000256" key="5">
    <source>
        <dbReference type="ARBA" id="ARBA00022643"/>
    </source>
</evidence>
<dbReference type="Gene3D" id="3.20.20.70">
    <property type="entry name" value="Aldolase class I"/>
    <property type="match status" value="1"/>
</dbReference>
<keyword evidence="7" id="KW-0521">NADP</keyword>
<accession>A0A7W6H4Z9</accession>
<dbReference type="InterPro" id="IPR018517">
    <property type="entry name" value="tRNA_hU_synthase_CS"/>
</dbReference>
<sequence length="301" mass="31799">MVYSEMVASGEILKGDAESRMRAGADGQGLHAVQLAGRDADAMEAAARLVAGEGADLVDINMGCPAKKVVGGLSGASLMRDLDQATRLIEATVRGAGTVPVTLKMRLGWDRTSINAPELARRAEGAGIRLVTVHGRTRDQFYEGAADWTAIRAVKAAVSIPVVANGDLVTAEQLAPMREASGADAVMVGRGACGRPWFPAVLAGQMSEASWRRSLADLVAAHYEAMLRHYGATVGVRHARKHLGWYLDGFADATGSDLAADRSALLREGDPTLVARRLKALFGRSTIADVERPDATDRKAA</sequence>
<feature type="binding site" evidence="14">
    <location>
        <position position="104"/>
    </location>
    <ligand>
        <name>FMN</name>
        <dbReference type="ChEBI" id="CHEBI:58210"/>
    </ligand>
</feature>
<dbReference type="PROSITE" id="PS01136">
    <property type="entry name" value="UPF0034"/>
    <property type="match status" value="1"/>
</dbReference>
<protein>
    <recommendedName>
        <fullName evidence="12">tRNA-dihydrouridine synthase</fullName>
        <ecNumber evidence="12">1.3.1.-</ecNumber>
    </recommendedName>
</protein>
<dbReference type="EMBL" id="JACIEK010000006">
    <property type="protein sequence ID" value="MBB3998659.1"/>
    <property type="molecule type" value="Genomic_DNA"/>
</dbReference>
<feature type="binding site" evidence="14">
    <location>
        <begin position="189"/>
        <end position="190"/>
    </location>
    <ligand>
        <name>FMN</name>
        <dbReference type="ChEBI" id="CHEBI:58210"/>
    </ligand>
</feature>
<proteinExistence type="inferred from homology"/>
<reference evidence="16 17" key="1">
    <citation type="submission" date="2020-08" db="EMBL/GenBank/DDBJ databases">
        <title>Genomic Encyclopedia of Type Strains, Phase IV (KMG-IV): sequencing the most valuable type-strain genomes for metagenomic binning, comparative biology and taxonomic classification.</title>
        <authorList>
            <person name="Goeker M."/>
        </authorList>
    </citation>
    <scope>NUCLEOTIDE SEQUENCE [LARGE SCALE GENOMIC DNA]</scope>
    <source>
        <strain evidence="16 17">DSM 102238</strain>
    </source>
</reference>
<dbReference type="SUPFAM" id="SSF51395">
    <property type="entry name" value="FMN-linked oxidoreductases"/>
    <property type="match status" value="1"/>
</dbReference>
<keyword evidence="6 12" id="KW-0819">tRNA processing</keyword>
<name>A0A7W6H4Z9_9HYPH</name>
<dbReference type="AlphaFoldDB" id="A0A7W6H4Z9"/>
<dbReference type="InterPro" id="IPR024036">
    <property type="entry name" value="tRNA-dHydroUridine_Synthase_C"/>
</dbReference>
<evidence type="ECO:0000256" key="10">
    <source>
        <dbReference type="ARBA" id="ARBA00048205"/>
    </source>
</evidence>
<keyword evidence="5 12" id="KW-0288">FMN</keyword>
<dbReference type="Proteomes" id="UP000542776">
    <property type="component" value="Unassembled WGS sequence"/>
</dbReference>
<dbReference type="InterPro" id="IPR001269">
    <property type="entry name" value="DUS_fam"/>
</dbReference>
<dbReference type="InterPro" id="IPR035587">
    <property type="entry name" value="DUS-like_FMN-bd"/>
</dbReference>
<dbReference type="GO" id="GO:0000049">
    <property type="term" value="F:tRNA binding"/>
    <property type="evidence" value="ECO:0007669"/>
    <property type="project" value="UniProtKB-KW"/>
</dbReference>
<comment type="similarity">
    <text evidence="12">Belongs to the dus family.</text>
</comment>
<evidence type="ECO:0000256" key="12">
    <source>
        <dbReference type="PIRNR" id="PIRNR006621"/>
    </source>
</evidence>
<comment type="cofactor">
    <cofactor evidence="1 12 14">
        <name>FMN</name>
        <dbReference type="ChEBI" id="CHEBI:58210"/>
    </cofactor>
</comment>
<keyword evidence="4 12" id="KW-0285">Flavoprotein</keyword>
<keyword evidence="14" id="KW-0547">Nucleotide-binding</keyword>
<dbReference type="PANTHER" id="PTHR45846:SF1">
    <property type="entry name" value="TRNA-DIHYDROURIDINE(47) SYNTHASE [NAD(P)(+)]-LIKE"/>
    <property type="match status" value="1"/>
</dbReference>
<keyword evidence="8" id="KW-0694">RNA-binding</keyword>
<evidence type="ECO:0000256" key="9">
    <source>
        <dbReference type="ARBA" id="ARBA00023002"/>
    </source>
</evidence>
<evidence type="ECO:0000256" key="1">
    <source>
        <dbReference type="ARBA" id="ARBA00001917"/>
    </source>
</evidence>
<evidence type="ECO:0000256" key="8">
    <source>
        <dbReference type="ARBA" id="ARBA00022884"/>
    </source>
</evidence>
<feature type="binding site" evidence="14">
    <location>
        <position position="34"/>
    </location>
    <ligand>
        <name>FMN</name>
        <dbReference type="ChEBI" id="CHEBI:58210"/>
    </ligand>
</feature>
<evidence type="ECO:0000256" key="13">
    <source>
        <dbReference type="PIRSR" id="PIRSR006621-1"/>
    </source>
</evidence>
<dbReference type="PIRSF" id="PIRSF006621">
    <property type="entry name" value="Dus"/>
    <property type="match status" value="1"/>
</dbReference>
<dbReference type="CDD" id="cd02801">
    <property type="entry name" value="DUS_like_FMN"/>
    <property type="match status" value="1"/>
</dbReference>
<organism evidence="16 17">
    <name type="scientific">Aureimonas pseudogalii</name>
    <dbReference type="NCBI Taxonomy" id="1744844"/>
    <lineage>
        <taxon>Bacteria</taxon>
        <taxon>Pseudomonadati</taxon>
        <taxon>Pseudomonadota</taxon>
        <taxon>Alphaproteobacteria</taxon>
        <taxon>Hyphomicrobiales</taxon>
        <taxon>Aurantimonadaceae</taxon>
        <taxon>Aureimonas</taxon>
    </lineage>
</organism>
<dbReference type="Gene3D" id="1.10.1200.80">
    <property type="entry name" value="Putative flavin oxidoreducatase, domain 2"/>
    <property type="match status" value="1"/>
</dbReference>
<feature type="binding site" evidence="14">
    <location>
        <position position="134"/>
    </location>
    <ligand>
        <name>FMN</name>
        <dbReference type="ChEBI" id="CHEBI:58210"/>
    </ligand>
</feature>
<evidence type="ECO:0000256" key="2">
    <source>
        <dbReference type="ARBA" id="ARBA00002790"/>
    </source>
</evidence>
<evidence type="ECO:0000256" key="6">
    <source>
        <dbReference type="ARBA" id="ARBA00022694"/>
    </source>
</evidence>
<comment type="caution">
    <text evidence="16">The sequence shown here is derived from an EMBL/GenBank/DDBJ whole genome shotgun (WGS) entry which is preliminary data.</text>
</comment>
<dbReference type="GO" id="GO:0050660">
    <property type="term" value="F:flavin adenine dinucleotide binding"/>
    <property type="evidence" value="ECO:0007669"/>
    <property type="project" value="InterPro"/>
</dbReference>
<evidence type="ECO:0000256" key="4">
    <source>
        <dbReference type="ARBA" id="ARBA00022630"/>
    </source>
</evidence>
<dbReference type="EC" id="1.3.1.-" evidence="12"/>
<evidence type="ECO:0000256" key="7">
    <source>
        <dbReference type="ARBA" id="ARBA00022857"/>
    </source>
</evidence>
<evidence type="ECO:0000256" key="11">
    <source>
        <dbReference type="ARBA" id="ARBA00048802"/>
    </source>
</evidence>